<dbReference type="InterPro" id="IPR034005">
    <property type="entry name" value="M3A_DCP"/>
</dbReference>
<evidence type="ECO:0000256" key="6">
    <source>
        <dbReference type="ARBA" id="ARBA00022833"/>
    </source>
</evidence>
<feature type="domain" description="Peptidase M3A/M3B catalytic" evidence="8">
    <location>
        <begin position="232"/>
        <end position="677"/>
    </location>
</feature>
<dbReference type="PANTHER" id="PTHR43660">
    <property type="entry name" value="DIPEPTIDYL CARBOXYPEPTIDASE"/>
    <property type="match status" value="1"/>
</dbReference>
<comment type="cofactor">
    <cofactor evidence="1">
        <name>Zn(2+)</name>
        <dbReference type="ChEBI" id="CHEBI:29105"/>
    </cofactor>
</comment>
<dbReference type="Gene3D" id="1.10.1370.40">
    <property type="match status" value="3"/>
</dbReference>
<dbReference type="GO" id="GO:0004222">
    <property type="term" value="F:metalloendopeptidase activity"/>
    <property type="evidence" value="ECO:0007669"/>
    <property type="project" value="InterPro"/>
</dbReference>
<keyword evidence="4" id="KW-0479">Metal-binding</keyword>
<proteinExistence type="inferred from homology"/>
<dbReference type="InterPro" id="IPR045090">
    <property type="entry name" value="Pept_M3A_M3B"/>
</dbReference>
<evidence type="ECO:0000256" key="3">
    <source>
        <dbReference type="ARBA" id="ARBA00022670"/>
    </source>
</evidence>
<evidence type="ECO:0000256" key="7">
    <source>
        <dbReference type="ARBA" id="ARBA00023049"/>
    </source>
</evidence>
<dbReference type="PANTHER" id="PTHR43660:SF1">
    <property type="entry name" value="DIPEPTIDYL CARBOXYPEPTIDASE"/>
    <property type="match status" value="1"/>
</dbReference>
<dbReference type="Pfam" id="PF01432">
    <property type="entry name" value="Peptidase_M3"/>
    <property type="match status" value="1"/>
</dbReference>
<dbReference type="GO" id="GO:0006508">
    <property type="term" value="P:proteolysis"/>
    <property type="evidence" value="ECO:0007669"/>
    <property type="project" value="UniProtKB-KW"/>
</dbReference>
<evidence type="ECO:0000256" key="2">
    <source>
        <dbReference type="ARBA" id="ARBA00006040"/>
    </source>
</evidence>
<accession>A0A6J6MFS8</accession>
<evidence type="ECO:0000256" key="1">
    <source>
        <dbReference type="ARBA" id="ARBA00001947"/>
    </source>
</evidence>
<keyword evidence="3" id="KW-0645">Protease</keyword>
<protein>
    <submittedName>
        <fullName evidence="9">Unannotated protein</fullName>
    </submittedName>
</protein>
<evidence type="ECO:0000313" key="9">
    <source>
        <dbReference type="EMBL" id="CAB4672796.1"/>
    </source>
</evidence>
<evidence type="ECO:0000256" key="4">
    <source>
        <dbReference type="ARBA" id="ARBA00022723"/>
    </source>
</evidence>
<dbReference type="AlphaFoldDB" id="A0A6J6MFS8"/>
<dbReference type="GO" id="GO:0004180">
    <property type="term" value="F:carboxypeptidase activity"/>
    <property type="evidence" value="ECO:0007669"/>
    <property type="project" value="TreeGrafter"/>
</dbReference>
<evidence type="ECO:0000259" key="8">
    <source>
        <dbReference type="Pfam" id="PF01432"/>
    </source>
</evidence>
<keyword evidence="7" id="KW-0482">Metalloprotease</keyword>
<evidence type="ECO:0000256" key="5">
    <source>
        <dbReference type="ARBA" id="ARBA00022801"/>
    </source>
</evidence>
<evidence type="ECO:0000313" key="10">
    <source>
        <dbReference type="EMBL" id="CAB4830421.1"/>
    </source>
</evidence>
<dbReference type="EMBL" id="CAEZXG010000004">
    <property type="protein sequence ID" value="CAB4672796.1"/>
    <property type="molecule type" value="Genomic_DNA"/>
</dbReference>
<name>A0A6J6MFS8_9ZZZZ</name>
<organism evidence="9">
    <name type="scientific">freshwater metagenome</name>
    <dbReference type="NCBI Taxonomy" id="449393"/>
    <lineage>
        <taxon>unclassified sequences</taxon>
        <taxon>metagenomes</taxon>
        <taxon>ecological metagenomes</taxon>
    </lineage>
</organism>
<reference evidence="9" key="1">
    <citation type="submission" date="2020-05" db="EMBL/GenBank/DDBJ databases">
        <authorList>
            <person name="Chiriac C."/>
            <person name="Salcher M."/>
            <person name="Ghai R."/>
            <person name="Kavagutti S V."/>
        </authorList>
    </citation>
    <scope>NUCLEOTIDE SEQUENCE</scope>
</reference>
<keyword evidence="5" id="KW-0378">Hydrolase</keyword>
<sequence>MTNFDANPFAHRSTLTFELPLFSIIKEEHYLPAFQAGMQQQLDEVQAILNAPGDATFENTIVALEKSGKILERVSLVFFNKTSSDTNDALEAMRAEIAPKLSAHHDAIMLNPQFFARIKNLFDNRDSLNLSSEDAWLLEKYYKDLIQAGAHLSDAQRARLTELNGQLSKLSTQFSKNLLADTNDLAIVVDSAEELDGLTANQISAAATAASDRGLAGKWLLAQVNFTGNPLLDSLTNRDLRKRIMQASLQKGNQNNANDNKKILLEMVKLRAERAQLFGVNSHAEHITAVQTAENPSNIHAMLKKIAPAAVKNAQLEAEDLKKSAGNEIESWDWGFYTEKVRLEKYSIDTAKMQPYFELERVLHDGVFFAANKLFGITFKERPDLVTYHPEARAFEVSNEDGSPLGLFIGDFFTRDSKRGGAWMNSLVKQNYLLDQLPVVVNNLNIPKPPAGQPALLTLDFTTTLFHEFGHALHGLLSRVKYPRVSGTAVQRDFVEFPSQVNEMWIMWPEVLNNYARHYETGEVMPQEWVDSLNAASTFNEGFATTSYLAAAVLDLAWHSLTSEEAAGVTDVEAFEAKALAGYGLDFAPVPTRYRSTYFSHIFDGGYSAGYYGYIWSEVLDADTVDWFKENGGLQRKNGDHFRDTLLGRGGSIDSMQMFRNFRGRDSKIEPLLKRRGLL</sequence>
<dbReference type="GO" id="GO:0046872">
    <property type="term" value="F:metal ion binding"/>
    <property type="evidence" value="ECO:0007669"/>
    <property type="project" value="UniProtKB-KW"/>
</dbReference>
<dbReference type="SUPFAM" id="SSF55486">
    <property type="entry name" value="Metalloproteases ('zincins'), catalytic domain"/>
    <property type="match status" value="1"/>
</dbReference>
<dbReference type="InterPro" id="IPR001567">
    <property type="entry name" value="Pept_M3A_M3B_dom"/>
</dbReference>
<dbReference type="FunFam" id="3.40.390.10:FF:000009">
    <property type="entry name" value="Oligopeptidase A"/>
    <property type="match status" value="1"/>
</dbReference>
<gene>
    <name evidence="9" type="ORF">UFOPK2359_00121</name>
    <name evidence="10" type="ORF">UFOPK3167_00955</name>
</gene>
<comment type="similarity">
    <text evidence="2">Belongs to the peptidase M3 family.</text>
</comment>
<dbReference type="GO" id="GO:0005829">
    <property type="term" value="C:cytosol"/>
    <property type="evidence" value="ECO:0007669"/>
    <property type="project" value="TreeGrafter"/>
</dbReference>
<keyword evidence="6" id="KW-0862">Zinc</keyword>
<dbReference type="CDD" id="cd06456">
    <property type="entry name" value="M3A_DCP"/>
    <property type="match status" value="1"/>
</dbReference>
<dbReference type="EMBL" id="CAFABF010000050">
    <property type="protein sequence ID" value="CAB4830421.1"/>
    <property type="molecule type" value="Genomic_DNA"/>
</dbReference>